<dbReference type="SMART" id="SM00014">
    <property type="entry name" value="acidPPc"/>
    <property type="match status" value="1"/>
</dbReference>
<dbReference type="RefSeq" id="WP_079685836.1">
    <property type="nucleotide sequence ID" value="NZ_FUZU01000001.1"/>
</dbReference>
<feature type="transmembrane region" description="Helical" evidence="1">
    <location>
        <begin position="111"/>
        <end position="132"/>
    </location>
</feature>
<evidence type="ECO:0000259" key="2">
    <source>
        <dbReference type="SMART" id="SM00014"/>
    </source>
</evidence>
<dbReference type="Proteomes" id="UP000190961">
    <property type="component" value="Unassembled WGS sequence"/>
</dbReference>
<dbReference type="STRING" id="688867.SAMN05660236_1287"/>
<dbReference type="AlphaFoldDB" id="A0A1T5JNC6"/>
<feature type="transmembrane region" description="Helical" evidence="1">
    <location>
        <begin position="139"/>
        <end position="159"/>
    </location>
</feature>
<gene>
    <name evidence="3" type="ORF">SAMN05660236_1287</name>
</gene>
<dbReference type="OrthoDB" id="9789113at2"/>
<dbReference type="InterPro" id="IPR036938">
    <property type="entry name" value="PAP2/HPO_sf"/>
</dbReference>
<dbReference type="Pfam" id="PF01569">
    <property type="entry name" value="PAP2"/>
    <property type="match status" value="1"/>
</dbReference>
<keyword evidence="4" id="KW-1185">Reference proteome</keyword>
<dbReference type="SUPFAM" id="SSF48317">
    <property type="entry name" value="Acid phosphatase/Vanadium-dependent haloperoxidase"/>
    <property type="match status" value="1"/>
</dbReference>
<organism evidence="3 4">
    <name type="scientific">Ohtaekwangia koreensis</name>
    <dbReference type="NCBI Taxonomy" id="688867"/>
    <lineage>
        <taxon>Bacteria</taxon>
        <taxon>Pseudomonadati</taxon>
        <taxon>Bacteroidota</taxon>
        <taxon>Cytophagia</taxon>
        <taxon>Cytophagales</taxon>
        <taxon>Fulvivirgaceae</taxon>
        <taxon>Ohtaekwangia</taxon>
    </lineage>
</organism>
<dbReference type="PANTHER" id="PTHR14969:SF13">
    <property type="entry name" value="AT30094P"/>
    <property type="match status" value="1"/>
</dbReference>
<reference evidence="3 4" key="1">
    <citation type="submission" date="2017-02" db="EMBL/GenBank/DDBJ databases">
        <authorList>
            <person name="Peterson S.W."/>
        </authorList>
    </citation>
    <scope>NUCLEOTIDE SEQUENCE [LARGE SCALE GENOMIC DNA]</scope>
    <source>
        <strain evidence="3 4">DSM 25262</strain>
    </source>
</reference>
<feature type="transmembrane region" description="Helical" evidence="1">
    <location>
        <begin position="165"/>
        <end position="183"/>
    </location>
</feature>
<dbReference type="InterPro" id="IPR000326">
    <property type="entry name" value="PAP2/HPO"/>
</dbReference>
<dbReference type="EMBL" id="FUZU01000001">
    <property type="protein sequence ID" value="SKC52874.1"/>
    <property type="molecule type" value="Genomic_DNA"/>
</dbReference>
<evidence type="ECO:0000256" key="1">
    <source>
        <dbReference type="SAM" id="Phobius"/>
    </source>
</evidence>
<feature type="transmembrane region" description="Helical" evidence="1">
    <location>
        <begin position="26"/>
        <end position="48"/>
    </location>
</feature>
<feature type="transmembrane region" description="Helical" evidence="1">
    <location>
        <begin position="55"/>
        <end position="77"/>
    </location>
</feature>
<sequence>METLIELDKKLMIFLNGFHTPWLDPVILFATQTLTWLPLYAFLVYLIIKEYRREVWMALIAIAITIVLADQITSGLMKPYFERFRPSHEPSLEGLLHFVTGPDGKVYKGGLYGFASSHAANTFGAAAFFFFLLRKTRKWIGVLFVWALFVAYTRIYLGVHYPGDILVGGLIGVGCGWIGYRVYKLLHHWFGKKQLESA</sequence>
<keyword evidence="1" id="KW-1133">Transmembrane helix</keyword>
<evidence type="ECO:0000313" key="3">
    <source>
        <dbReference type="EMBL" id="SKC52874.1"/>
    </source>
</evidence>
<feature type="domain" description="Phosphatidic acid phosphatase type 2/haloperoxidase" evidence="2">
    <location>
        <begin position="58"/>
        <end position="180"/>
    </location>
</feature>
<dbReference type="Gene3D" id="1.20.144.10">
    <property type="entry name" value="Phosphatidic acid phosphatase type 2/haloperoxidase"/>
    <property type="match status" value="2"/>
</dbReference>
<accession>A0A1T5JNC6</accession>
<dbReference type="PANTHER" id="PTHR14969">
    <property type="entry name" value="SPHINGOSINE-1-PHOSPHATE PHOSPHOHYDROLASE"/>
    <property type="match status" value="1"/>
</dbReference>
<evidence type="ECO:0000313" key="4">
    <source>
        <dbReference type="Proteomes" id="UP000190961"/>
    </source>
</evidence>
<keyword evidence="1" id="KW-0472">Membrane</keyword>
<name>A0A1T5JNC6_9BACT</name>
<proteinExistence type="predicted"/>
<keyword evidence="1" id="KW-0812">Transmembrane</keyword>
<protein>
    <submittedName>
        <fullName evidence="3">Undecaprenyl-diphosphatase</fullName>
    </submittedName>
</protein>